<accession>A0A0G1PUV5</accession>
<organism evidence="1 2">
    <name type="scientific">Candidatus Uhrbacteria bacterium GW2011_GWE2_45_35</name>
    <dbReference type="NCBI Taxonomy" id="1618993"/>
    <lineage>
        <taxon>Bacteria</taxon>
        <taxon>Candidatus Uhriibacteriota</taxon>
    </lineage>
</organism>
<comment type="caution">
    <text evidence="1">The sequence shown here is derived from an EMBL/GenBank/DDBJ whole genome shotgun (WGS) entry which is preliminary data.</text>
</comment>
<proteinExistence type="predicted"/>
<dbReference type="AlphaFoldDB" id="A0A0G1PUV5"/>
<reference evidence="1 2" key="1">
    <citation type="journal article" date="2015" name="Nature">
        <title>rRNA introns, odd ribosomes, and small enigmatic genomes across a large radiation of phyla.</title>
        <authorList>
            <person name="Brown C.T."/>
            <person name="Hug L.A."/>
            <person name="Thomas B.C."/>
            <person name="Sharon I."/>
            <person name="Castelle C.J."/>
            <person name="Singh A."/>
            <person name="Wilkins M.J."/>
            <person name="Williams K.H."/>
            <person name="Banfield J.F."/>
        </authorList>
    </citation>
    <scope>NUCLEOTIDE SEQUENCE [LARGE SCALE GENOMIC DNA]</scope>
</reference>
<gene>
    <name evidence="1" type="ORF">UX09_C0001G0052</name>
</gene>
<evidence type="ECO:0000313" key="1">
    <source>
        <dbReference type="EMBL" id="KKU09258.1"/>
    </source>
</evidence>
<dbReference type="EMBL" id="LCKW01000001">
    <property type="protein sequence ID" value="KKU09258.1"/>
    <property type="molecule type" value="Genomic_DNA"/>
</dbReference>
<name>A0A0G1PUV5_9BACT</name>
<evidence type="ECO:0000313" key="2">
    <source>
        <dbReference type="Proteomes" id="UP000034354"/>
    </source>
</evidence>
<dbReference type="STRING" id="1618993.UX09_C0001G0052"/>
<protein>
    <submittedName>
        <fullName evidence="1">Uncharacterized protein</fullName>
    </submittedName>
</protein>
<dbReference type="Proteomes" id="UP000034354">
    <property type="component" value="Unassembled WGS sequence"/>
</dbReference>
<sequence length="344" mass="38436">MASKSCFPSKGGKMRPSIETLLLIALPASGKSEVRKCLKHAFTSAELADLGIGETVDLDDYPYVEFERMVNIACRSLGMSEIFFDGPDGGFKNPLEWLVLIELLNEDFRNITEQRHVFDNHFLAVCDLFERIDRAEQKVGVAPRLISFQPVDRVRLIDAIVAEVANPEGMSAAKRLIIEPYFWRRSSLDGCTVIIEFSRGIPKDSFLPPEFPFGYTHSLAWLSPEILETAFVLNIMVTREDSIRKDKARNVPSGDSTMNHGLPDVVREGAYWGDDFAHLCDAEGWLCFSDCGGMEVTLPAAVFDNTGVGCTDVFRRQPETWTSEEVAPAKEKLQAAFAKLRAML</sequence>